<evidence type="ECO:0000256" key="2">
    <source>
        <dbReference type="SAM" id="SignalP"/>
    </source>
</evidence>
<proteinExistence type="predicted"/>
<organism evidence="3 4">
    <name type="scientific">Nocardioides daedukensis</name>
    <dbReference type="NCBI Taxonomy" id="634462"/>
    <lineage>
        <taxon>Bacteria</taxon>
        <taxon>Bacillati</taxon>
        <taxon>Actinomycetota</taxon>
        <taxon>Actinomycetes</taxon>
        <taxon>Propionibacteriales</taxon>
        <taxon>Nocardioidaceae</taxon>
        <taxon>Nocardioides</taxon>
    </lineage>
</organism>
<comment type="caution">
    <text evidence="3">The sequence shown here is derived from an EMBL/GenBank/DDBJ whole genome shotgun (WGS) entry which is preliminary data.</text>
</comment>
<feature type="signal peptide" evidence="2">
    <location>
        <begin position="1"/>
        <end position="17"/>
    </location>
</feature>
<dbReference type="EMBL" id="JACCAA010000001">
    <property type="protein sequence ID" value="NYG58138.1"/>
    <property type="molecule type" value="Genomic_DNA"/>
</dbReference>
<keyword evidence="4" id="KW-1185">Reference proteome</keyword>
<reference evidence="3 4" key="1">
    <citation type="submission" date="2020-07" db="EMBL/GenBank/DDBJ databases">
        <title>Sequencing the genomes of 1000 actinobacteria strains.</title>
        <authorList>
            <person name="Klenk H.-P."/>
        </authorList>
    </citation>
    <scope>NUCLEOTIDE SEQUENCE [LARGE SCALE GENOMIC DNA]</scope>
    <source>
        <strain evidence="3 4">DSM 23819</strain>
    </source>
</reference>
<dbReference type="PROSITE" id="PS51257">
    <property type="entry name" value="PROKAR_LIPOPROTEIN"/>
    <property type="match status" value="1"/>
</dbReference>
<evidence type="ECO:0000313" key="3">
    <source>
        <dbReference type="EMBL" id="NYG58138.1"/>
    </source>
</evidence>
<protein>
    <recommendedName>
        <fullName evidence="5">Nuclear transport factor 2 family protein</fullName>
    </recommendedName>
</protein>
<dbReference type="AlphaFoldDB" id="A0A7Y9UN35"/>
<dbReference type="RefSeq" id="WP_179501328.1">
    <property type="nucleotide sequence ID" value="NZ_JACCAA010000001.1"/>
</dbReference>
<evidence type="ECO:0000256" key="1">
    <source>
        <dbReference type="SAM" id="MobiDB-lite"/>
    </source>
</evidence>
<evidence type="ECO:0000313" key="4">
    <source>
        <dbReference type="Proteomes" id="UP000540656"/>
    </source>
</evidence>
<feature type="region of interest" description="Disordered" evidence="1">
    <location>
        <begin position="22"/>
        <end position="52"/>
    </location>
</feature>
<accession>A0A7Y9UN35</accession>
<feature type="chain" id="PRO_5038743786" description="Nuclear transport factor 2 family protein" evidence="2">
    <location>
        <begin position="18"/>
        <end position="181"/>
    </location>
</feature>
<name>A0A7Y9UN35_9ACTN</name>
<evidence type="ECO:0008006" key="5">
    <source>
        <dbReference type="Google" id="ProtNLM"/>
    </source>
</evidence>
<gene>
    <name evidence="3" type="ORF">BJ980_001061</name>
</gene>
<keyword evidence="2" id="KW-0732">Signal</keyword>
<sequence length="181" mass="19481">MRHGLVGLACLSLLVLAACGDKDSKTDEPGSPSPSASASSPNAAALPEDRPADEITPATFSRLWISLYSDATTSGDTARLRRLSLKDCEFCEFFAKDLEDIYKSGGEIVPEGDAHKIVGMQPAVEGPDGKTRVECTVRSSAAKMTLKAGAPLKNFEAVNRHWEFVLVKDQGKWRISQVTAQ</sequence>
<feature type="compositionally biased region" description="Low complexity" evidence="1">
    <location>
        <begin position="29"/>
        <end position="46"/>
    </location>
</feature>
<dbReference type="Proteomes" id="UP000540656">
    <property type="component" value="Unassembled WGS sequence"/>
</dbReference>